<evidence type="ECO:0000313" key="3">
    <source>
        <dbReference type="EMBL" id="GFN02262.1"/>
    </source>
</evidence>
<dbReference type="GO" id="GO:0006208">
    <property type="term" value="P:pyrimidine nucleobase catabolic process"/>
    <property type="evidence" value="ECO:0007669"/>
    <property type="project" value="TreeGrafter"/>
</dbReference>
<dbReference type="InterPro" id="IPR050268">
    <property type="entry name" value="NADH-dep_flavin_reductase"/>
</dbReference>
<keyword evidence="1" id="KW-0560">Oxidoreductase</keyword>
<dbReference type="SMART" id="SM00903">
    <property type="entry name" value="Flavin_Reduct"/>
    <property type="match status" value="1"/>
</dbReference>
<protein>
    <submittedName>
        <fullName evidence="3">Oxidoreductase</fullName>
    </submittedName>
</protein>
<dbReference type="PANTHER" id="PTHR30466">
    <property type="entry name" value="FLAVIN REDUCTASE"/>
    <property type="match status" value="1"/>
</dbReference>
<dbReference type="InterPro" id="IPR012349">
    <property type="entry name" value="Split_barrel_FMN-bd"/>
</dbReference>
<dbReference type="Proteomes" id="UP000498740">
    <property type="component" value="Unassembled WGS sequence"/>
</dbReference>
<dbReference type="GO" id="GO:0010181">
    <property type="term" value="F:FMN binding"/>
    <property type="evidence" value="ECO:0007669"/>
    <property type="project" value="InterPro"/>
</dbReference>
<comment type="caution">
    <text evidence="3">The sequence shown here is derived from an EMBL/GenBank/DDBJ whole genome shotgun (WGS) entry which is preliminary data.</text>
</comment>
<dbReference type="Pfam" id="PF01613">
    <property type="entry name" value="Flavin_Reduct"/>
    <property type="match status" value="1"/>
</dbReference>
<name>A0A7J0CIG5_STRMI</name>
<dbReference type="AlphaFoldDB" id="A0A7J0CIG5"/>
<proteinExistence type="predicted"/>
<dbReference type="SUPFAM" id="SSF50475">
    <property type="entry name" value="FMN-binding split barrel"/>
    <property type="match status" value="1"/>
</dbReference>
<organism evidence="3 4">
    <name type="scientific">Streptomyces microflavus</name>
    <name type="common">Streptomyces lipmanii</name>
    <dbReference type="NCBI Taxonomy" id="1919"/>
    <lineage>
        <taxon>Bacteria</taxon>
        <taxon>Bacillati</taxon>
        <taxon>Actinomycetota</taxon>
        <taxon>Actinomycetes</taxon>
        <taxon>Kitasatosporales</taxon>
        <taxon>Streptomycetaceae</taxon>
        <taxon>Streptomyces</taxon>
    </lineage>
</organism>
<accession>A0A7J0CIG5</accession>
<dbReference type="InterPro" id="IPR002563">
    <property type="entry name" value="Flavin_Rdtase-like_dom"/>
</dbReference>
<dbReference type="EMBL" id="BLWD01000001">
    <property type="protein sequence ID" value="GFN02262.1"/>
    <property type="molecule type" value="Genomic_DNA"/>
</dbReference>
<feature type="domain" description="Flavin reductase like" evidence="2">
    <location>
        <begin position="29"/>
        <end position="175"/>
    </location>
</feature>
<dbReference type="GO" id="GO:0042602">
    <property type="term" value="F:riboflavin reductase (NADPH) activity"/>
    <property type="evidence" value="ECO:0007669"/>
    <property type="project" value="TreeGrafter"/>
</dbReference>
<gene>
    <name evidence="3" type="ORF">Smic_08180</name>
</gene>
<dbReference type="PANTHER" id="PTHR30466:SF1">
    <property type="entry name" value="FMN REDUCTASE (NADH) RUTF"/>
    <property type="match status" value="1"/>
</dbReference>
<dbReference type="Gene3D" id="2.30.110.10">
    <property type="entry name" value="Electron Transport, Fmn-binding Protein, Chain A"/>
    <property type="match status" value="1"/>
</dbReference>
<evidence type="ECO:0000259" key="2">
    <source>
        <dbReference type="SMART" id="SM00903"/>
    </source>
</evidence>
<reference evidence="3 4" key="1">
    <citation type="submission" date="2020-05" db="EMBL/GenBank/DDBJ databases">
        <title>Whole genome shotgun sequence of Streptomyces microflavus NBRC 13062.</title>
        <authorList>
            <person name="Komaki H."/>
            <person name="Tamura T."/>
        </authorList>
    </citation>
    <scope>NUCLEOTIDE SEQUENCE [LARGE SCALE GENOMIC DNA]</scope>
    <source>
        <strain evidence="3 4">NBRC 13062</strain>
    </source>
</reference>
<sequence>MTGSLTTTQPPEVNGAGKTVTAQRFKDLLAHLPTPVTVLTTCESDGSGAAGMTASAVCSLSLDPPLILACADNHSRTLARIRTTGAFAVNVLREEQAHLAKRFADGSVRQADRFAGTPHHLIDRLPVLDEALAWLTCDVQDTFPGGDHTILTARVRQLGHRGGHPLIWHNRAFRILA</sequence>
<evidence type="ECO:0000313" key="4">
    <source>
        <dbReference type="Proteomes" id="UP000498740"/>
    </source>
</evidence>
<evidence type="ECO:0000256" key="1">
    <source>
        <dbReference type="ARBA" id="ARBA00023002"/>
    </source>
</evidence>